<accession>A0A9Q1EF57</accession>
<protein>
    <submittedName>
        <fullName evidence="2">Uncharacterized protein</fullName>
    </submittedName>
</protein>
<keyword evidence="3" id="KW-1185">Reference proteome</keyword>
<organism evidence="2 3">
    <name type="scientific">Synaphobranchus kaupii</name>
    <name type="common">Kaup's arrowtooth eel</name>
    <dbReference type="NCBI Taxonomy" id="118154"/>
    <lineage>
        <taxon>Eukaryota</taxon>
        <taxon>Metazoa</taxon>
        <taxon>Chordata</taxon>
        <taxon>Craniata</taxon>
        <taxon>Vertebrata</taxon>
        <taxon>Euteleostomi</taxon>
        <taxon>Actinopterygii</taxon>
        <taxon>Neopterygii</taxon>
        <taxon>Teleostei</taxon>
        <taxon>Anguilliformes</taxon>
        <taxon>Synaphobranchidae</taxon>
        <taxon>Synaphobranchus</taxon>
    </lineage>
</organism>
<evidence type="ECO:0000313" key="3">
    <source>
        <dbReference type="Proteomes" id="UP001152622"/>
    </source>
</evidence>
<dbReference type="EMBL" id="JAINUF010000018">
    <property type="protein sequence ID" value="KAJ8337659.1"/>
    <property type="molecule type" value="Genomic_DNA"/>
</dbReference>
<proteinExistence type="predicted"/>
<evidence type="ECO:0000313" key="2">
    <source>
        <dbReference type="EMBL" id="KAJ8337659.1"/>
    </source>
</evidence>
<reference evidence="2" key="1">
    <citation type="journal article" date="2023" name="Science">
        <title>Genome structures resolve the early diversification of teleost fishes.</title>
        <authorList>
            <person name="Parey E."/>
            <person name="Louis A."/>
            <person name="Montfort J."/>
            <person name="Bouchez O."/>
            <person name="Roques C."/>
            <person name="Iampietro C."/>
            <person name="Lluch J."/>
            <person name="Castinel A."/>
            <person name="Donnadieu C."/>
            <person name="Desvignes T."/>
            <person name="Floi Bucao C."/>
            <person name="Jouanno E."/>
            <person name="Wen M."/>
            <person name="Mejri S."/>
            <person name="Dirks R."/>
            <person name="Jansen H."/>
            <person name="Henkel C."/>
            <person name="Chen W.J."/>
            <person name="Zahm M."/>
            <person name="Cabau C."/>
            <person name="Klopp C."/>
            <person name="Thompson A.W."/>
            <person name="Robinson-Rechavi M."/>
            <person name="Braasch I."/>
            <person name="Lecointre G."/>
            <person name="Bobe J."/>
            <person name="Postlethwait J.H."/>
            <person name="Berthelot C."/>
            <person name="Roest Crollius H."/>
            <person name="Guiguen Y."/>
        </authorList>
    </citation>
    <scope>NUCLEOTIDE SEQUENCE</scope>
    <source>
        <strain evidence="2">WJC10195</strain>
    </source>
</reference>
<dbReference type="AlphaFoldDB" id="A0A9Q1EF57"/>
<gene>
    <name evidence="2" type="ORF">SKAU_G00366250</name>
</gene>
<comment type="caution">
    <text evidence="2">The sequence shown here is derived from an EMBL/GenBank/DDBJ whole genome shotgun (WGS) entry which is preliminary data.</text>
</comment>
<feature type="region of interest" description="Disordered" evidence="1">
    <location>
        <begin position="80"/>
        <end position="99"/>
    </location>
</feature>
<dbReference type="Proteomes" id="UP001152622">
    <property type="component" value="Chromosome 18"/>
</dbReference>
<name>A0A9Q1EF57_SYNKA</name>
<sequence length="117" mass="12404">MEFVGCDSDGEVVRGEEMTPVVCFGFAALRGDGKDSRGHRCAVGSQRSGMPRCCNALGTAHGVGQSRSVSHLLDLPKRPARTAHTGQWPPAQPPPNSTSCVCRGEGAAAPLLNKWRF</sequence>
<evidence type="ECO:0000256" key="1">
    <source>
        <dbReference type="SAM" id="MobiDB-lite"/>
    </source>
</evidence>